<dbReference type="InterPro" id="IPR033121">
    <property type="entry name" value="PEPTIDASE_A1"/>
</dbReference>
<dbReference type="GO" id="GO:0004190">
    <property type="term" value="F:aspartic-type endopeptidase activity"/>
    <property type="evidence" value="ECO:0007669"/>
    <property type="project" value="UniProtKB-KW"/>
</dbReference>
<dbReference type="Proteomes" id="UP000054018">
    <property type="component" value="Unassembled WGS sequence"/>
</dbReference>
<dbReference type="PRINTS" id="PR00792">
    <property type="entry name" value="PEPSIN"/>
</dbReference>
<feature type="active site" evidence="3">
    <location>
        <position position="103"/>
    </location>
</feature>
<dbReference type="PROSITE" id="PS51767">
    <property type="entry name" value="PEPTIDASE_A1"/>
    <property type="match status" value="1"/>
</dbReference>
<keyword evidence="4" id="KW-0378">Hydrolase</keyword>
<dbReference type="HOGENOM" id="CLU_038846_0_0_1"/>
<comment type="similarity">
    <text evidence="1 4">Belongs to the peptidase A1 family.</text>
</comment>
<dbReference type="InterPro" id="IPR034164">
    <property type="entry name" value="Pepsin-like_dom"/>
</dbReference>
<organism evidence="7 8">
    <name type="scientific">Pisolithus microcarpus 441</name>
    <dbReference type="NCBI Taxonomy" id="765257"/>
    <lineage>
        <taxon>Eukaryota</taxon>
        <taxon>Fungi</taxon>
        <taxon>Dikarya</taxon>
        <taxon>Basidiomycota</taxon>
        <taxon>Agaricomycotina</taxon>
        <taxon>Agaricomycetes</taxon>
        <taxon>Agaricomycetidae</taxon>
        <taxon>Boletales</taxon>
        <taxon>Sclerodermatineae</taxon>
        <taxon>Pisolithaceae</taxon>
        <taxon>Pisolithus</taxon>
    </lineage>
</organism>
<evidence type="ECO:0000313" key="8">
    <source>
        <dbReference type="Proteomes" id="UP000054018"/>
    </source>
</evidence>
<dbReference type="PANTHER" id="PTHR47966">
    <property type="entry name" value="BETA-SITE APP-CLEAVING ENZYME, ISOFORM A-RELATED"/>
    <property type="match status" value="1"/>
</dbReference>
<dbReference type="SUPFAM" id="SSF50630">
    <property type="entry name" value="Acid proteases"/>
    <property type="match status" value="1"/>
</dbReference>
<keyword evidence="8" id="KW-1185">Reference proteome</keyword>
<feature type="signal peptide" evidence="5">
    <location>
        <begin position="1"/>
        <end position="19"/>
    </location>
</feature>
<dbReference type="STRING" id="765257.A0A0C9ZDC7"/>
<dbReference type="EMBL" id="KN833721">
    <property type="protein sequence ID" value="KIK23934.1"/>
    <property type="molecule type" value="Genomic_DNA"/>
</dbReference>
<dbReference type="PROSITE" id="PS00141">
    <property type="entry name" value="ASP_PROTEASE"/>
    <property type="match status" value="2"/>
</dbReference>
<dbReference type="InterPro" id="IPR001461">
    <property type="entry name" value="Aspartic_peptidase_A1"/>
</dbReference>
<evidence type="ECO:0000256" key="4">
    <source>
        <dbReference type="RuleBase" id="RU000454"/>
    </source>
</evidence>
<dbReference type="AlphaFoldDB" id="A0A0C9ZDC7"/>
<dbReference type="OrthoDB" id="660550at2759"/>
<evidence type="ECO:0000256" key="3">
    <source>
        <dbReference type="PIRSR" id="PIRSR601461-1"/>
    </source>
</evidence>
<dbReference type="GO" id="GO:0006508">
    <property type="term" value="P:proteolysis"/>
    <property type="evidence" value="ECO:0007669"/>
    <property type="project" value="UniProtKB-KW"/>
</dbReference>
<reference evidence="7 8" key="1">
    <citation type="submission" date="2014-04" db="EMBL/GenBank/DDBJ databases">
        <authorList>
            <consortium name="DOE Joint Genome Institute"/>
            <person name="Kuo A."/>
            <person name="Kohler A."/>
            <person name="Costa M.D."/>
            <person name="Nagy L.G."/>
            <person name="Floudas D."/>
            <person name="Copeland A."/>
            <person name="Barry K.W."/>
            <person name="Cichocki N."/>
            <person name="Veneault-Fourrey C."/>
            <person name="LaButti K."/>
            <person name="Lindquist E.A."/>
            <person name="Lipzen A."/>
            <person name="Lundell T."/>
            <person name="Morin E."/>
            <person name="Murat C."/>
            <person name="Sun H."/>
            <person name="Tunlid A."/>
            <person name="Henrissat B."/>
            <person name="Grigoriev I.V."/>
            <person name="Hibbett D.S."/>
            <person name="Martin F."/>
            <person name="Nordberg H.P."/>
            <person name="Cantor M.N."/>
            <person name="Hua S.X."/>
        </authorList>
    </citation>
    <scope>NUCLEOTIDE SEQUENCE [LARGE SCALE GENOMIC DNA]</scope>
    <source>
        <strain evidence="7 8">441</strain>
    </source>
</reference>
<proteinExistence type="inferred from homology"/>
<gene>
    <name evidence="7" type="ORF">PISMIDRAFT_29263</name>
</gene>
<keyword evidence="5" id="KW-0732">Signal</keyword>
<reference evidence="8" key="2">
    <citation type="submission" date="2015-01" db="EMBL/GenBank/DDBJ databases">
        <title>Evolutionary Origins and Diversification of the Mycorrhizal Mutualists.</title>
        <authorList>
            <consortium name="DOE Joint Genome Institute"/>
            <consortium name="Mycorrhizal Genomics Consortium"/>
            <person name="Kohler A."/>
            <person name="Kuo A."/>
            <person name="Nagy L.G."/>
            <person name="Floudas D."/>
            <person name="Copeland A."/>
            <person name="Barry K.W."/>
            <person name="Cichocki N."/>
            <person name="Veneault-Fourrey C."/>
            <person name="LaButti K."/>
            <person name="Lindquist E.A."/>
            <person name="Lipzen A."/>
            <person name="Lundell T."/>
            <person name="Morin E."/>
            <person name="Murat C."/>
            <person name="Riley R."/>
            <person name="Ohm R."/>
            <person name="Sun H."/>
            <person name="Tunlid A."/>
            <person name="Henrissat B."/>
            <person name="Grigoriev I.V."/>
            <person name="Hibbett D.S."/>
            <person name="Martin F."/>
        </authorList>
    </citation>
    <scope>NUCLEOTIDE SEQUENCE [LARGE SCALE GENOMIC DNA]</scope>
    <source>
        <strain evidence="8">441</strain>
    </source>
</reference>
<feature type="domain" description="Peptidase A1" evidence="6">
    <location>
        <begin position="85"/>
        <end position="400"/>
    </location>
</feature>
<dbReference type="PANTHER" id="PTHR47966:SF51">
    <property type="entry name" value="BETA-SITE APP-CLEAVING ENZYME, ISOFORM A-RELATED"/>
    <property type="match status" value="1"/>
</dbReference>
<keyword evidence="2 4" id="KW-0064">Aspartyl protease</keyword>
<dbReference type="Pfam" id="PF00026">
    <property type="entry name" value="Asp"/>
    <property type="match status" value="1"/>
</dbReference>
<accession>A0A0C9ZDC7</accession>
<feature type="chain" id="PRO_5002206785" description="Peptidase A1 domain-containing protein" evidence="5">
    <location>
        <begin position="20"/>
        <end position="410"/>
    </location>
</feature>
<protein>
    <recommendedName>
        <fullName evidence="6">Peptidase A1 domain-containing protein</fullName>
    </recommendedName>
</protein>
<keyword evidence="4" id="KW-0645">Protease</keyword>
<dbReference type="InterPro" id="IPR021109">
    <property type="entry name" value="Peptidase_aspartic_dom_sf"/>
</dbReference>
<evidence type="ECO:0000313" key="7">
    <source>
        <dbReference type="EMBL" id="KIK23934.1"/>
    </source>
</evidence>
<dbReference type="Gene3D" id="2.40.70.10">
    <property type="entry name" value="Acid Proteases"/>
    <property type="match status" value="2"/>
</dbReference>
<evidence type="ECO:0000256" key="1">
    <source>
        <dbReference type="ARBA" id="ARBA00007447"/>
    </source>
</evidence>
<dbReference type="CDD" id="cd05471">
    <property type="entry name" value="pepsin_like"/>
    <property type="match status" value="1"/>
</dbReference>
<dbReference type="InterPro" id="IPR001969">
    <property type="entry name" value="Aspartic_peptidase_AS"/>
</dbReference>
<sequence length="410" mass="42965">MFPVASLLTIVLLAVSIAASPVEIRSSPISLPLARSLNTQGGTINLLQHDQARATALRARGDAITAGQLDRRQSSIPVTNIAYSYIAAVGVGNPATTYNLIVDTGSSNTWVGAETSYTVTSTSVDTDEPVSVSYGSGSFSGTEWTDTVTLESLTINQQSIGVASQSTGFSGVDGILGIGPEDLTQGTLTNEPTTRIPTVTQNLYTQGEIPAEIVGVSFEPTTTDSSTNGELTFGGVDSSKYTGTLSYTPLTTTAPASYYWGVDESITYGSTTILSTTAGIVDTGTTLILIATDAYNQYQSVTGGVSDSATGLLRLTTSQYDALQNLDFNIGGVTYSLTPNGQIWPRSLNTYIGGSSDYVYLIVGNLGSNSGSGLDFVNGQTFLERFYSVFDTTNSRVGFATTPYTDATTN</sequence>
<evidence type="ECO:0000256" key="2">
    <source>
        <dbReference type="ARBA" id="ARBA00022750"/>
    </source>
</evidence>
<evidence type="ECO:0000256" key="5">
    <source>
        <dbReference type="SAM" id="SignalP"/>
    </source>
</evidence>
<feature type="active site" evidence="3">
    <location>
        <position position="282"/>
    </location>
</feature>
<evidence type="ECO:0000259" key="6">
    <source>
        <dbReference type="PROSITE" id="PS51767"/>
    </source>
</evidence>
<name>A0A0C9ZDC7_9AGAM</name>